<name>A0A062Y1M3_9BACT</name>
<dbReference type="GO" id="GO:0016787">
    <property type="term" value="F:hydrolase activity"/>
    <property type="evidence" value="ECO:0007669"/>
    <property type="project" value="UniProtKB-UniRule"/>
</dbReference>
<dbReference type="EMBL" id="JMFG01000008">
    <property type="protein sequence ID" value="KDA54291.1"/>
    <property type="molecule type" value="Genomic_DNA"/>
</dbReference>
<dbReference type="PROSITE" id="PS51635">
    <property type="entry name" value="PNPLA"/>
    <property type="match status" value="1"/>
</dbReference>
<reference evidence="6 7" key="1">
    <citation type="submission" date="2014-04" db="EMBL/GenBank/DDBJ databases">
        <title>The Genome Sequence of Thermoanaerobaculum aquaticum MP-01, The First Cultivated Group 23 Acidobacterium.</title>
        <authorList>
            <person name="Stamps B.W."/>
            <person name="Losey N.A."/>
            <person name="Lawson P.A."/>
            <person name="Stevenson B.S."/>
        </authorList>
    </citation>
    <scope>NUCLEOTIDE SEQUENCE [LARGE SCALE GENOMIC DNA]</scope>
    <source>
        <strain evidence="6 7">MP-01</strain>
    </source>
</reference>
<evidence type="ECO:0000256" key="4">
    <source>
        <dbReference type="PROSITE-ProRule" id="PRU01161"/>
    </source>
</evidence>
<evidence type="ECO:0000256" key="2">
    <source>
        <dbReference type="ARBA" id="ARBA00022963"/>
    </source>
</evidence>
<keyword evidence="7" id="KW-1185">Reference proteome</keyword>
<comment type="caution">
    <text evidence="6">The sequence shown here is derived from an EMBL/GenBank/DDBJ whole genome shotgun (WGS) entry which is preliminary data.</text>
</comment>
<feature type="active site" description="Nucleophile" evidence="4">
    <location>
        <position position="45"/>
    </location>
</feature>
<feature type="active site" description="Proton acceptor" evidence="4">
    <location>
        <position position="179"/>
    </location>
</feature>
<sequence length="284" mass="30046">MTNDGVPKKVVVALGGGGMRGVAHLGVLQVLAERGIEVVGMAGTSSGALLGALWLTLGPGSVDRVRGFVSSGRARRMPDFHELGQGHLWQRAKLAIQVLHVLLRKALLSEAQMLDYVRFFLPETPIEALPVPFVAVATDTLTGEEVWLSRGSLVRAVAASSAMPGLVNPIAVEGRFLQDGGAVAEIPVRAARSLGSPVLAVEVSEGLPVGYPGKDGVARAMLRAAAMGWQALRQRLLAEADFVIAPRVNHLHWADYHAVEEAVQAGREAAQAFFSRFDPGTEAA</sequence>
<feature type="short sequence motif" description="GXSXG" evidence="4">
    <location>
        <begin position="43"/>
        <end position="47"/>
    </location>
</feature>
<feature type="domain" description="PNPLA" evidence="5">
    <location>
        <begin position="12"/>
        <end position="192"/>
    </location>
</feature>
<keyword evidence="1 4" id="KW-0378">Hydrolase</keyword>
<feature type="short sequence motif" description="GXGXXG" evidence="4">
    <location>
        <begin position="16"/>
        <end position="21"/>
    </location>
</feature>
<keyword evidence="3 4" id="KW-0443">Lipid metabolism</keyword>
<dbReference type="InterPro" id="IPR002641">
    <property type="entry name" value="PNPLA_dom"/>
</dbReference>
<dbReference type="SUPFAM" id="SSF52151">
    <property type="entry name" value="FabD/lysophospholipase-like"/>
    <property type="match status" value="1"/>
</dbReference>
<dbReference type="Proteomes" id="UP000027284">
    <property type="component" value="Unassembled WGS sequence"/>
</dbReference>
<keyword evidence="2 4" id="KW-0442">Lipid degradation</keyword>
<dbReference type="Gene3D" id="3.40.1090.10">
    <property type="entry name" value="Cytosolic phospholipase A2 catalytic domain"/>
    <property type="match status" value="2"/>
</dbReference>
<evidence type="ECO:0000256" key="1">
    <source>
        <dbReference type="ARBA" id="ARBA00022801"/>
    </source>
</evidence>
<dbReference type="InterPro" id="IPR050301">
    <property type="entry name" value="NTE"/>
</dbReference>
<dbReference type="InterPro" id="IPR016035">
    <property type="entry name" value="Acyl_Trfase/lysoPLipase"/>
</dbReference>
<organism evidence="6 7">
    <name type="scientific">Thermoanaerobaculum aquaticum</name>
    <dbReference type="NCBI Taxonomy" id="1312852"/>
    <lineage>
        <taxon>Bacteria</taxon>
        <taxon>Pseudomonadati</taxon>
        <taxon>Acidobacteriota</taxon>
        <taxon>Thermoanaerobaculia</taxon>
        <taxon>Thermoanaerobaculales</taxon>
        <taxon>Thermoanaerobaculaceae</taxon>
        <taxon>Thermoanaerobaculum</taxon>
    </lineage>
</organism>
<evidence type="ECO:0000313" key="7">
    <source>
        <dbReference type="Proteomes" id="UP000027284"/>
    </source>
</evidence>
<dbReference type="STRING" id="1312852.EG19_11260"/>
<dbReference type="AlphaFoldDB" id="A0A062Y1M3"/>
<feature type="short sequence motif" description="DGA/G" evidence="4">
    <location>
        <begin position="179"/>
        <end position="181"/>
    </location>
</feature>
<evidence type="ECO:0000256" key="3">
    <source>
        <dbReference type="ARBA" id="ARBA00023098"/>
    </source>
</evidence>
<evidence type="ECO:0000259" key="5">
    <source>
        <dbReference type="PROSITE" id="PS51635"/>
    </source>
</evidence>
<protein>
    <recommendedName>
        <fullName evidence="5">PNPLA domain-containing protein</fullName>
    </recommendedName>
</protein>
<dbReference type="Pfam" id="PF01734">
    <property type="entry name" value="Patatin"/>
    <property type="match status" value="1"/>
</dbReference>
<dbReference type="PANTHER" id="PTHR14226:SF76">
    <property type="entry name" value="NTE FAMILY PROTEIN RSSA"/>
    <property type="match status" value="1"/>
</dbReference>
<dbReference type="GO" id="GO:0016042">
    <property type="term" value="P:lipid catabolic process"/>
    <property type="evidence" value="ECO:0007669"/>
    <property type="project" value="UniProtKB-UniRule"/>
</dbReference>
<accession>A0A062Y1M3</accession>
<dbReference type="PANTHER" id="PTHR14226">
    <property type="entry name" value="NEUROPATHY TARGET ESTERASE/SWISS CHEESE D.MELANOGASTER"/>
    <property type="match status" value="1"/>
</dbReference>
<dbReference type="RefSeq" id="WP_038047485.1">
    <property type="nucleotide sequence ID" value="NZ_JMFG01000008.1"/>
</dbReference>
<gene>
    <name evidence="6" type="ORF">EG19_11260</name>
</gene>
<evidence type="ECO:0000313" key="6">
    <source>
        <dbReference type="EMBL" id="KDA54291.1"/>
    </source>
</evidence>
<proteinExistence type="predicted"/>